<evidence type="ECO:0000256" key="1">
    <source>
        <dbReference type="ARBA" id="ARBA00005189"/>
    </source>
</evidence>
<dbReference type="EMBL" id="SWDB01000029">
    <property type="protein sequence ID" value="TKB44378.1"/>
    <property type="molecule type" value="Genomic_DNA"/>
</dbReference>
<dbReference type="AlphaFoldDB" id="A0A4U1B3G9"/>
<comment type="caution">
    <text evidence="6">The sequence shown here is derived from an EMBL/GenBank/DDBJ whole genome shotgun (WGS) entry which is preliminary data.</text>
</comment>
<organism evidence="6 7">
    <name type="scientific">Thalassotalea mangrovi</name>
    <dbReference type="NCBI Taxonomy" id="2572245"/>
    <lineage>
        <taxon>Bacteria</taxon>
        <taxon>Pseudomonadati</taxon>
        <taxon>Pseudomonadota</taxon>
        <taxon>Gammaproteobacteria</taxon>
        <taxon>Alteromonadales</taxon>
        <taxon>Colwelliaceae</taxon>
        <taxon>Thalassotalea</taxon>
    </lineage>
</organism>
<evidence type="ECO:0000313" key="6">
    <source>
        <dbReference type="EMBL" id="TKB44378.1"/>
    </source>
</evidence>
<accession>A0A4U1B3G9</accession>
<evidence type="ECO:0000313" key="7">
    <source>
        <dbReference type="Proteomes" id="UP000307999"/>
    </source>
</evidence>
<comment type="pathway">
    <text evidence="1">Lipid metabolism.</text>
</comment>
<dbReference type="Gene3D" id="3.40.50.150">
    <property type="entry name" value="Vaccinia Virus protein VP39"/>
    <property type="match status" value="1"/>
</dbReference>
<dbReference type="InterPro" id="IPR029063">
    <property type="entry name" value="SAM-dependent_MTases_sf"/>
</dbReference>
<dbReference type="PANTHER" id="PTHR44307:SF2">
    <property type="entry name" value="PHOSPHOETHANOLAMINE METHYLTRANSFERASE ISOFORM X1"/>
    <property type="match status" value="1"/>
</dbReference>
<feature type="domain" description="Methyltransferase type 11" evidence="5">
    <location>
        <begin position="69"/>
        <end position="165"/>
    </location>
</feature>
<reference evidence="6 7" key="1">
    <citation type="submission" date="2019-04" db="EMBL/GenBank/DDBJ databases">
        <title>Thalassotalea guangxiensis sp. nov., isolated from sediment of the coastal wetland.</title>
        <authorList>
            <person name="Zheng S."/>
            <person name="Zhang D."/>
        </authorList>
    </citation>
    <scope>NUCLEOTIDE SEQUENCE [LARGE SCALE GENOMIC DNA]</scope>
    <source>
        <strain evidence="6 7">ZS-4</strain>
    </source>
</reference>
<proteinExistence type="predicted"/>
<comment type="pathway">
    <text evidence="4">Phospholipid metabolism.</text>
</comment>
<dbReference type="SUPFAM" id="SSF53335">
    <property type="entry name" value="S-adenosyl-L-methionine-dependent methyltransferases"/>
    <property type="match status" value="1"/>
</dbReference>
<keyword evidence="3 6" id="KW-0808">Transferase</keyword>
<evidence type="ECO:0000256" key="2">
    <source>
        <dbReference type="ARBA" id="ARBA00022603"/>
    </source>
</evidence>
<protein>
    <submittedName>
        <fullName evidence="6">Methyltransferase domain-containing protein</fullName>
    </submittedName>
</protein>
<dbReference type="InterPro" id="IPR013216">
    <property type="entry name" value="Methyltransf_11"/>
</dbReference>
<gene>
    <name evidence="6" type="ORF">E8M12_12050</name>
</gene>
<dbReference type="Pfam" id="PF08241">
    <property type="entry name" value="Methyltransf_11"/>
    <property type="match status" value="1"/>
</dbReference>
<evidence type="ECO:0000256" key="3">
    <source>
        <dbReference type="ARBA" id="ARBA00022679"/>
    </source>
</evidence>
<dbReference type="CDD" id="cd02440">
    <property type="entry name" value="AdoMet_MTases"/>
    <property type="match status" value="1"/>
</dbReference>
<sequence>MPDKHKVTSHYTHGSLLAAIQAGVAALGKSVDTIGVNDLAPVDEFHIGGRAATQSFLDQLDIKSEHKVLDVGCGLGGSSRYLSQQYGCNVVGIDLTEEYIETGNVLCEWVGLDKNVQLKTGNALALAEADASFDRIILLHVGMNIADKALLIRELHRVLKPGGTLGIYDVMKTGNGELTFPVPWASDSSGSAVAAPDEYQVALQSAGFTVTGLRNRREFALQFFAELRARVANASGPPPLGLHILMGDSAPVKVNNMIENISLDRIAPVEIIASKN</sequence>
<dbReference type="PANTHER" id="PTHR44307">
    <property type="entry name" value="PHOSPHOETHANOLAMINE METHYLTRANSFERASE"/>
    <property type="match status" value="1"/>
</dbReference>
<evidence type="ECO:0000259" key="5">
    <source>
        <dbReference type="Pfam" id="PF08241"/>
    </source>
</evidence>
<evidence type="ECO:0000256" key="4">
    <source>
        <dbReference type="ARBA" id="ARBA00025707"/>
    </source>
</evidence>
<dbReference type="GO" id="GO:0008757">
    <property type="term" value="F:S-adenosylmethionine-dependent methyltransferase activity"/>
    <property type="evidence" value="ECO:0007669"/>
    <property type="project" value="InterPro"/>
</dbReference>
<dbReference type="GO" id="GO:0032259">
    <property type="term" value="P:methylation"/>
    <property type="evidence" value="ECO:0007669"/>
    <property type="project" value="UniProtKB-KW"/>
</dbReference>
<dbReference type="Proteomes" id="UP000307999">
    <property type="component" value="Unassembled WGS sequence"/>
</dbReference>
<keyword evidence="2 6" id="KW-0489">Methyltransferase</keyword>
<dbReference type="OrthoDB" id="529208at2"/>
<dbReference type="RefSeq" id="WP_136736395.1">
    <property type="nucleotide sequence ID" value="NZ_SWDB01000029.1"/>
</dbReference>
<name>A0A4U1B3G9_9GAMM</name>
<keyword evidence="7" id="KW-1185">Reference proteome</keyword>